<evidence type="ECO:0000256" key="1">
    <source>
        <dbReference type="SAM" id="MobiDB-lite"/>
    </source>
</evidence>
<evidence type="ECO:0000313" key="2">
    <source>
        <dbReference type="EMBL" id="CAB4159041.1"/>
    </source>
</evidence>
<feature type="region of interest" description="Disordered" evidence="1">
    <location>
        <begin position="138"/>
        <end position="161"/>
    </location>
</feature>
<reference evidence="2" key="1">
    <citation type="submission" date="2020-04" db="EMBL/GenBank/DDBJ databases">
        <authorList>
            <person name="Chiriac C."/>
            <person name="Salcher M."/>
            <person name="Ghai R."/>
            <person name="Kavagutti S V."/>
        </authorList>
    </citation>
    <scope>NUCLEOTIDE SEQUENCE</scope>
</reference>
<protein>
    <submittedName>
        <fullName evidence="2">Uncharacterized protein</fullName>
    </submittedName>
</protein>
<sequence>MATSYSDDDVRAYIRAMGWADQNGVVKAENAQKIYDAANTYKIDTTQLNRAMGWTDPNNNANTWITGNNKAPLTGTAPATTTPAPPPTTAGPPAPTPAGSPAPTPAPAGPAPVAPTQAQAISMGDISSMIQSIMAGVNAASPPPPPAPALPPAWQPTQQQLDGISAESRIPGLLSGAVAQRAGEQALAGANRRGLLNSTMALESSGQAMLSEASNIASGDAGRFLSLTQSGLDRDFGLEREAFRAGIDERMEGIRDRNTTRRGLLDFALDDQRDVRDSNVRYARERADTADERAYQDGVSERDWSRERTGIREGWARADQVRDADWAREDRNANRNLENAARTAYVNGVNNITTDLATRISQIQNSDLPPDVKQAQIAAERAAAPVKLRWFNELAKMIPGWKQEWEVLELEDETV</sequence>
<organism evidence="2">
    <name type="scientific">uncultured Caudovirales phage</name>
    <dbReference type="NCBI Taxonomy" id="2100421"/>
    <lineage>
        <taxon>Viruses</taxon>
        <taxon>Duplodnaviria</taxon>
        <taxon>Heunggongvirae</taxon>
        <taxon>Uroviricota</taxon>
        <taxon>Caudoviricetes</taxon>
        <taxon>Peduoviridae</taxon>
        <taxon>Maltschvirus</taxon>
        <taxon>Maltschvirus maltsch</taxon>
    </lineage>
</organism>
<feature type="compositionally biased region" description="Pro residues" evidence="1">
    <location>
        <begin position="141"/>
        <end position="154"/>
    </location>
</feature>
<gene>
    <name evidence="2" type="ORF">UFOVP707_46</name>
</gene>
<proteinExistence type="predicted"/>
<feature type="compositionally biased region" description="Low complexity" evidence="1">
    <location>
        <begin position="67"/>
        <end position="82"/>
    </location>
</feature>
<feature type="compositionally biased region" description="Pro residues" evidence="1">
    <location>
        <begin position="83"/>
        <end position="113"/>
    </location>
</feature>
<feature type="region of interest" description="Disordered" evidence="1">
    <location>
        <begin position="67"/>
        <end position="115"/>
    </location>
</feature>
<dbReference type="EMBL" id="LR796684">
    <property type="protein sequence ID" value="CAB4159041.1"/>
    <property type="molecule type" value="Genomic_DNA"/>
</dbReference>
<name>A0A6J5NNT4_9CAUD</name>
<accession>A0A6J5NNT4</accession>